<evidence type="ECO:0000313" key="1">
    <source>
        <dbReference type="EMBL" id="GIX86687.1"/>
    </source>
</evidence>
<keyword evidence="2" id="KW-1185">Reference proteome</keyword>
<sequence>MILWRMLGFLNAWKISERSFESEGAIKYSKFNSFLARYRVYGILEIVGCHLGHCCLFLPYSLDKQYLQDAHSDDDSGHTVTSS</sequence>
<accession>A0AAV4NPD4</accession>
<dbReference type="Proteomes" id="UP001054945">
    <property type="component" value="Unassembled WGS sequence"/>
</dbReference>
<evidence type="ECO:0000313" key="2">
    <source>
        <dbReference type="Proteomes" id="UP001054945"/>
    </source>
</evidence>
<dbReference type="EMBL" id="BPLR01003607">
    <property type="protein sequence ID" value="GIX86687.1"/>
    <property type="molecule type" value="Genomic_DNA"/>
</dbReference>
<proteinExistence type="predicted"/>
<comment type="caution">
    <text evidence="1">The sequence shown here is derived from an EMBL/GenBank/DDBJ whole genome shotgun (WGS) entry which is preliminary data.</text>
</comment>
<protein>
    <submittedName>
        <fullName evidence="1">Uncharacterized protein</fullName>
    </submittedName>
</protein>
<gene>
    <name evidence="1" type="ORF">CEXT_437541</name>
</gene>
<organism evidence="1 2">
    <name type="scientific">Caerostris extrusa</name>
    <name type="common">Bark spider</name>
    <name type="synonym">Caerostris bankana</name>
    <dbReference type="NCBI Taxonomy" id="172846"/>
    <lineage>
        <taxon>Eukaryota</taxon>
        <taxon>Metazoa</taxon>
        <taxon>Ecdysozoa</taxon>
        <taxon>Arthropoda</taxon>
        <taxon>Chelicerata</taxon>
        <taxon>Arachnida</taxon>
        <taxon>Araneae</taxon>
        <taxon>Araneomorphae</taxon>
        <taxon>Entelegynae</taxon>
        <taxon>Araneoidea</taxon>
        <taxon>Araneidae</taxon>
        <taxon>Caerostris</taxon>
    </lineage>
</organism>
<name>A0AAV4NPD4_CAEEX</name>
<dbReference type="AlphaFoldDB" id="A0AAV4NPD4"/>
<reference evidence="1 2" key="1">
    <citation type="submission" date="2021-06" db="EMBL/GenBank/DDBJ databases">
        <title>Caerostris extrusa draft genome.</title>
        <authorList>
            <person name="Kono N."/>
            <person name="Arakawa K."/>
        </authorList>
    </citation>
    <scope>NUCLEOTIDE SEQUENCE [LARGE SCALE GENOMIC DNA]</scope>
</reference>